<gene>
    <name evidence="1" type="ORF">Spb1_18410</name>
</gene>
<dbReference type="EMBL" id="CP036299">
    <property type="protein sequence ID" value="QDV29921.1"/>
    <property type="molecule type" value="Genomic_DNA"/>
</dbReference>
<organism evidence="1 2">
    <name type="scientific">Planctopirus ephydatiae</name>
    <dbReference type="NCBI Taxonomy" id="2528019"/>
    <lineage>
        <taxon>Bacteria</taxon>
        <taxon>Pseudomonadati</taxon>
        <taxon>Planctomycetota</taxon>
        <taxon>Planctomycetia</taxon>
        <taxon>Planctomycetales</taxon>
        <taxon>Planctomycetaceae</taxon>
        <taxon>Planctopirus</taxon>
    </lineage>
</organism>
<protein>
    <submittedName>
        <fullName evidence="1">Uncharacterized protein</fullName>
    </submittedName>
</protein>
<dbReference type="KEGG" id="peh:Spb1_18410"/>
<dbReference type="Proteomes" id="UP000315349">
    <property type="component" value="Chromosome"/>
</dbReference>
<sequence>MNGVVFTLQGVSHLIQVESIEHNRPHTTGCQRLLVEAEPCEIESTMLLSSRFHMVQGIK</sequence>
<proteinExistence type="predicted"/>
<evidence type="ECO:0000313" key="2">
    <source>
        <dbReference type="Proteomes" id="UP000315349"/>
    </source>
</evidence>
<accession>A0A518GN97</accession>
<reference evidence="1 2" key="1">
    <citation type="submission" date="2019-02" db="EMBL/GenBank/DDBJ databases">
        <title>Deep-cultivation of Planctomycetes and their phenomic and genomic characterization uncovers novel biology.</title>
        <authorList>
            <person name="Wiegand S."/>
            <person name="Jogler M."/>
            <person name="Boedeker C."/>
            <person name="Pinto D."/>
            <person name="Vollmers J."/>
            <person name="Rivas-Marin E."/>
            <person name="Kohn T."/>
            <person name="Peeters S.H."/>
            <person name="Heuer A."/>
            <person name="Rast P."/>
            <person name="Oberbeckmann S."/>
            <person name="Bunk B."/>
            <person name="Jeske O."/>
            <person name="Meyerdierks A."/>
            <person name="Storesund J.E."/>
            <person name="Kallscheuer N."/>
            <person name="Luecker S."/>
            <person name="Lage O.M."/>
            <person name="Pohl T."/>
            <person name="Merkel B.J."/>
            <person name="Hornburger P."/>
            <person name="Mueller R.-W."/>
            <person name="Bruemmer F."/>
            <person name="Labrenz M."/>
            <person name="Spormann A.M."/>
            <person name="Op den Camp H."/>
            <person name="Overmann J."/>
            <person name="Amann R."/>
            <person name="Jetten M.S.M."/>
            <person name="Mascher T."/>
            <person name="Medema M.H."/>
            <person name="Devos D.P."/>
            <person name="Kaster A.-K."/>
            <person name="Ovreas L."/>
            <person name="Rohde M."/>
            <person name="Galperin M.Y."/>
            <person name="Jogler C."/>
        </authorList>
    </citation>
    <scope>NUCLEOTIDE SEQUENCE [LARGE SCALE GENOMIC DNA]</scope>
    <source>
        <strain evidence="1 2">Spb1</strain>
    </source>
</reference>
<evidence type="ECO:0000313" key="1">
    <source>
        <dbReference type="EMBL" id="QDV29921.1"/>
    </source>
</evidence>
<name>A0A518GN97_9PLAN</name>
<keyword evidence="2" id="KW-1185">Reference proteome</keyword>
<dbReference type="AlphaFoldDB" id="A0A518GN97"/>